<dbReference type="Gene3D" id="3.30.110.170">
    <property type="entry name" value="Protein of unknown function (DUF541), domain 1"/>
    <property type="match status" value="1"/>
</dbReference>
<dbReference type="RefSeq" id="WP_163940774.1">
    <property type="nucleotide sequence ID" value="NZ_JAAIKC010000001.1"/>
</dbReference>
<dbReference type="AlphaFoldDB" id="A0A6G3ZRS1"/>
<dbReference type="Pfam" id="PF04402">
    <property type="entry name" value="SIMPL"/>
    <property type="match status" value="1"/>
</dbReference>
<name>A0A6G3ZRS1_9BACL</name>
<proteinExistence type="predicted"/>
<reference evidence="2" key="1">
    <citation type="submission" date="2020-02" db="EMBL/GenBank/DDBJ databases">
        <authorList>
            <person name="Shen X.-R."/>
            <person name="Zhang Y.-X."/>
        </authorList>
    </citation>
    <scope>NUCLEOTIDE SEQUENCE</scope>
    <source>
        <strain evidence="2">SYP-B3998</strain>
    </source>
</reference>
<evidence type="ECO:0000256" key="1">
    <source>
        <dbReference type="SAM" id="Phobius"/>
    </source>
</evidence>
<organism evidence="2">
    <name type="scientific">Paenibacillus sp. SYP-B3998</name>
    <dbReference type="NCBI Taxonomy" id="2678564"/>
    <lineage>
        <taxon>Bacteria</taxon>
        <taxon>Bacillati</taxon>
        <taxon>Bacillota</taxon>
        <taxon>Bacilli</taxon>
        <taxon>Bacillales</taxon>
        <taxon>Paenibacillaceae</taxon>
        <taxon>Paenibacillus</taxon>
    </lineage>
</organism>
<dbReference type="InterPro" id="IPR007497">
    <property type="entry name" value="SIMPL/DUF541"/>
</dbReference>
<gene>
    <name evidence="2" type="ORF">GK047_02595</name>
</gene>
<keyword evidence="1" id="KW-1133">Transmembrane helix</keyword>
<dbReference type="EMBL" id="JAAIKC010000001">
    <property type="protein sequence ID" value="NEW04906.1"/>
    <property type="molecule type" value="Genomic_DNA"/>
</dbReference>
<accession>A0A6G3ZRS1</accession>
<comment type="caution">
    <text evidence="2">The sequence shown here is derived from an EMBL/GenBank/DDBJ whole genome shotgun (WGS) entry which is preliminary data.</text>
</comment>
<dbReference type="InterPro" id="IPR052022">
    <property type="entry name" value="26kDa_periplasmic_antigen"/>
</dbReference>
<keyword evidence="1" id="KW-0472">Membrane</keyword>
<protein>
    <submittedName>
        <fullName evidence="2">SIMPL domain-containing protein</fullName>
    </submittedName>
</protein>
<dbReference type="PANTHER" id="PTHR34387">
    <property type="entry name" value="SLR1258 PROTEIN"/>
    <property type="match status" value="1"/>
</dbReference>
<evidence type="ECO:0000313" key="2">
    <source>
        <dbReference type="EMBL" id="NEW04906.1"/>
    </source>
</evidence>
<sequence>MNRKVKYSFYVGFFVVLLAFFMYSNLNPLNSKPAFAATSETEKHAISVVGEGELTLTPDVAYITLGIVTKADTANNAQTKNAQSFANLEKVFYDTYKFDKKDVKTTGFQVQPVYSYDDKEPKITGYTATQTVQLTYRDMDKIGLLLDSASDAGANQINGVQFDTEKRQEYEIQAIDKAMSNAQNKAKAIAKNASKELKGVMNVTLNGSYASPIYFDNVSSIAMKQSTASNAATSISAGELKIKTSVSVQYDFQ</sequence>
<keyword evidence="1" id="KW-0812">Transmembrane</keyword>
<dbReference type="PANTHER" id="PTHR34387:SF2">
    <property type="entry name" value="SLR1258 PROTEIN"/>
    <property type="match status" value="1"/>
</dbReference>
<dbReference type="Gene3D" id="3.30.70.2970">
    <property type="entry name" value="Protein of unknown function (DUF541), domain 2"/>
    <property type="match status" value="1"/>
</dbReference>
<feature type="transmembrane region" description="Helical" evidence="1">
    <location>
        <begin position="7"/>
        <end position="26"/>
    </location>
</feature>
<dbReference type="GO" id="GO:0006974">
    <property type="term" value="P:DNA damage response"/>
    <property type="evidence" value="ECO:0007669"/>
    <property type="project" value="TreeGrafter"/>
</dbReference>